<dbReference type="AlphaFoldDB" id="A0A1M6SYW9"/>
<dbReference type="STRING" id="156994.SAMN04488028_105211"/>
<dbReference type="Gene3D" id="2.60.40.1120">
    <property type="entry name" value="Carboxypeptidase-like, regulatory domain"/>
    <property type="match status" value="1"/>
</dbReference>
<evidence type="ECO:0000256" key="1">
    <source>
        <dbReference type="SAM" id="SignalP"/>
    </source>
</evidence>
<dbReference type="RefSeq" id="WP_170863811.1">
    <property type="nucleotide sequence ID" value="NZ_FRAA01000005.1"/>
</dbReference>
<sequence>MFRKHRLHFILSIGCWVSFLLGAQLAHAAQVKGKVTDENDNPLSYATLYVEGTTLGTTTNIEGDYALNLNPGNYNLVFQYVGYLKQKRSITVGQANVQLNIQLQPETLQLREVIVNAQSKDPAYAIVQQTIDHKKQFREEINAYQCQVYMKGLQRLDERPDRILGVEVPIDTGIVYLSESVSELTFHRPDKVKERMISSKVSGNQSSFSFNQASQTLYSIYDDLLKVEGITERGYVSPLAKNALFFYDYKLEGVITEGNYLINKIRVYPKRKTDPTFEGHLYILEDLWRVTSFDLTLTKDHQLEFLDELTVTQVHAPVADSTWVMLSQNFEFYLNTFGFKGSGYFSATYSDYLIELNPEYYDLTSSNTETIDTSGVTAPNPQLSYTSIDKKDIKNEILKIEEGSNERSDAYWDKMRPIPLTTIEKKDYYIKDSIAVIKNAKAYKDSTDQIQNKISIGNILYSGYQYQNSYQEYTLSIPSIIQTLQYNTVEGLLFNLGIQYTQSRDDNKVNRVTTHLRYGIASHRFYGQMEYRHYLNHRNFETVTISGGQFVKQFNPDDPISPFINTLETLLDRRNYMKLYERTYLALGYQREITNGIMLKPAISYSHRHQLHNETDYSFFYRDSRDFTSNTPDHIKVVDTSFEDHSALQVQLGAAIRFGQKYISLPDKKIIVENKYPKLNITYTKGIATLGADIDYDKLELEVEDDISMGLFGTSTFRLGAGAFLNRKNMEFMDYQHFNTNASVLARYDEGYFQLLDYYYYSTDQHWAEGHLVHHFNGFMFNKLPLIRKTKVQAVASLHYLYTDAIDNYLEMGFGVEHIFKLMRIDYFSSFIDGHHEAHGIRLGFGF</sequence>
<reference evidence="3" key="1">
    <citation type="submission" date="2016-11" db="EMBL/GenBank/DDBJ databases">
        <authorList>
            <person name="Varghese N."/>
            <person name="Submissions S."/>
        </authorList>
    </citation>
    <scope>NUCLEOTIDE SEQUENCE [LARGE SCALE GENOMIC DNA]</scope>
    <source>
        <strain evidence="3">DSM 26134</strain>
    </source>
</reference>
<dbReference type="InterPro" id="IPR043741">
    <property type="entry name" value="DUF5686"/>
</dbReference>
<dbReference type="Proteomes" id="UP000184474">
    <property type="component" value="Unassembled WGS sequence"/>
</dbReference>
<dbReference type="EMBL" id="FRAA01000005">
    <property type="protein sequence ID" value="SHK49866.1"/>
    <property type="molecule type" value="Genomic_DNA"/>
</dbReference>
<evidence type="ECO:0000313" key="2">
    <source>
        <dbReference type="EMBL" id="SHK49866.1"/>
    </source>
</evidence>
<dbReference type="SUPFAM" id="SSF49464">
    <property type="entry name" value="Carboxypeptidase regulatory domain-like"/>
    <property type="match status" value="1"/>
</dbReference>
<organism evidence="2 3">
    <name type="scientific">Reichenbachiella agariperforans</name>
    <dbReference type="NCBI Taxonomy" id="156994"/>
    <lineage>
        <taxon>Bacteria</taxon>
        <taxon>Pseudomonadati</taxon>
        <taxon>Bacteroidota</taxon>
        <taxon>Cytophagia</taxon>
        <taxon>Cytophagales</taxon>
        <taxon>Reichenbachiellaceae</taxon>
        <taxon>Reichenbachiella</taxon>
    </lineage>
</organism>
<keyword evidence="3" id="KW-1185">Reference proteome</keyword>
<feature type="chain" id="PRO_5013200854" evidence="1">
    <location>
        <begin position="29"/>
        <end position="847"/>
    </location>
</feature>
<gene>
    <name evidence="2" type="ORF">SAMN04488028_105211</name>
</gene>
<proteinExistence type="predicted"/>
<dbReference type="Pfam" id="PF18939">
    <property type="entry name" value="DUF5686"/>
    <property type="match status" value="1"/>
</dbReference>
<accession>A0A1M6SYW9</accession>
<dbReference type="InterPro" id="IPR008969">
    <property type="entry name" value="CarboxyPept-like_regulatory"/>
</dbReference>
<name>A0A1M6SYW9_REIAG</name>
<dbReference type="Pfam" id="PF13715">
    <property type="entry name" value="CarbopepD_reg_2"/>
    <property type="match status" value="1"/>
</dbReference>
<protein>
    <submittedName>
        <fullName evidence="2">CarboxypepD_reg-like domain-containing protein</fullName>
    </submittedName>
</protein>
<feature type="signal peptide" evidence="1">
    <location>
        <begin position="1"/>
        <end position="28"/>
    </location>
</feature>
<evidence type="ECO:0000313" key="3">
    <source>
        <dbReference type="Proteomes" id="UP000184474"/>
    </source>
</evidence>
<keyword evidence="1" id="KW-0732">Signal</keyword>